<evidence type="ECO:0000256" key="1">
    <source>
        <dbReference type="SAM" id="Phobius"/>
    </source>
</evidence>
<dbReference type="Pfam" id="PF11137">
    <property type="entry name" value="DUF2909"/>
    <property type="match status" value="1"/>
</dbReference>
<dbReference type="EMBL" id="FOLH01000005">
    <property type="protein sequence ID" value="SFC40191.1"/>
    <property type="molecule type" value="Genomic_DNA"/>
</dbReference>
<name>A0A1I1IWC2_9GAMM</name>
<dbReference type="InterPro" id="IPR021313">
    <property type="entry name" value="DUF2909"/>
</dbReference>
<organism evidence="2 3">
    <name type="scientific">Marinospirillum celere</name>
    <dbReference type="NCBI Taxonomy" id="1122252"/>
    <lineage>
        <taxon>Bacteria</taxon>
        <taxon>Pseudomonadati</taxon>
        <taxon>Pseudomonadota</taxon>
        <taxon>Gammaproteobacteria</taxon>
        <taxon>Oceanospirillales</taxon>
        <taxon>Oceanospirillaceae</taxon>
        <taxon>Marinospirillum</taxon>
    </lineage>
</organism>
<sequence length="63" mass="6798">MFKVLIAVVFIGILISLAAGAGFLIKDQSRSTRLLTSLKARVFLTTLLVLLLVYGFTQGQLGT</sequence>
<accession>A0A1I1IWC2</accession>
<protein>
    <submittedName>
        <fullName evidence="2">Uncharacterized protein</fullName>
    </submittedName>
</protein>
<dbReference type="RefSeq" id="WP_091964328.1">
    <property type="nucleotide sequence ID" value="NZ_FOLH01000005.1"/>
</dbReference>
<keyword evidence="1" id="KW-0472">Membrane</keyword>
<reference evidence="2 3" key="1">
    <citation type="submission" date="2016-10" db="EMBL/GenBank/DDBJ databases">
        <authorList>
            <person name="de Groot N.N."/>
        </authorList>
    </citation>
    <scope>NUCLEOTIDE SEQUENCE [LARGE SCALE GENOMIC DNA]</scope>
    <source>
        <strain evidence="2 3">DSM 18438</strain>
    </source>
</reference>
<gene>
    <name evidence="2" type="ORF">SAMN05660443_2529</name>
</gene>
<keyword evidence="1" id="KW-0812">Transmembrane</keyword>
<dbReference type="OrthoDB" id="6121272at2"/>
<dbReference type="STRING" id="1122252.SAMN05660443_2529"/>
<dbReference type="AlphaFoldDB" id="A0A1I1IWC2"/>
<evidence type="ECO:0000313" key="2">
    <source>
        <dbReference type="EMBL" id="SFC40191.1"/>
    </source>
</evidence>
<feature type="transmembrane region" description="Helical" evidence="1">
    <location>
        <begin position="6"/>
        <end position="26"/>
    </location>
</feature>
<evidence type="ECO:0000313" key="3">
    <source>
        <dbReference type="Proteomes" id="UP000199058"/>
    </source>
</evidence>
<keyword evidence="1" id="KW-1133">Transmembrane helix</keyword>
<dbReference type="Proteomes" id="UP000199058">
    <property type="component" value="Unassembled WGS sequence"/>
</dbReference>
<proteinExistence type="predicted"/>
<feature type="transmembrane region" description="Helical" evidence="1">
    <location>
        <begin position="38"/>
        <end position="57"/>
    </location>
</feature>
<keyword evidence="3" id="KW-1185">Reference proteome</keyword>